<dbReference type="Pfam" id="PF01565">
    <property type="entry name" value="FAD_binding_4"/>
    <property type="match status" value="1"/>
</dbReference>
<dbReference type="InterPro" id="IPR016171">
    <property type="entry name" value="Vanillyl_alc_oxidase_C-sub2"/>
</dbReference>
<name>A0A1G6TSF8_9ACTN</name>
<dbReference type="InterPro" id="IPR036318">
    <property type="entry name" value="FAD-bd_PCMH-like_sf"/>
</dbReference>
<keyword evidence="4" id="KW-1185">Reference proteome</keyword>
<dbReference type="GO" id="GO:0003885">
    <property type="term" value="F:D-arabinono-1,4-lactone oxidase activity"/>
    <property type="evidence" value="ECO:0007669"/>
    <property type="project" value="InterPro"/>
</dbReference>
<dbReference type="InterPro" id="IPR007173">
    <property type="entry name" value="ALO_C"/>
</dbReference>
<dbReference type="InterPro" id="IPR010031">
    <property type="entry name" value="FAD_lactone_oxidase-like"/>
</dbReference>
<dbReference type="OrthoDB" id="9800184at2"/>
<dbReference type="Gene3D" id="1.10.45.10">
    <property type="entry name" value="Vanillyl-alcohol Oxidase, Chain A, domain 4"/>
    <property type="match status" value="1"/>
</dbReference>
<dbReference type="GO" id="GO:0080049">
    <property type="term" value="F:L-gulono-1,4-lactone dehydrogenase activity"/>
    <property type="evidence" value="ECO:0007669"/>
    <property type="project" value="TreeGrafter"/>
</dbReference>
<dbReference type="EMBL" id="FNAD01000003">
    <property type="protein sequence ID" value="SDD31959.1"/>
    <property type="molecule type" value="Genomic_DNA"/>
</dbReference>
<evidence type="ECO:0000313" key="4">
    <source>
        <dbReference type="Proteomes" id="UP000198949"/>
    </source>
</evidence>
<dbReference type="PIRSF" id="PIRSF000136">
    <property type="entry name" value="LGO_GLO"/>
    <property type="match status" value="1"/>
</dbReference>
<dbReference type="STRING" id="58114.SAMN05216270_103125"/>
<dbReference type="InterPro" id="IPR006094">
    <property type="entry name" value="Oxid_FAD_bind_N"/>
</dbReference>
<dbReference type="PROSITE" id="PS51387">
    <property type="entry name" value="FAD_PCMH"/>
    <property type="match status" value="1"/>
</dbReference>
<feature type="domain" description="FAD-binding PCMH-type" evidence="2">
    <location>
        <begin position="16"/>
        <end position="180"/>
    </location>
</feature>
<organism evidence="3 4">
    <name type="scientific">Glycomyces harbinensis</name>
    <dbReference type="NCBI Taxonomy" id="58114"/>
    <lineage>
        <taxon>Bacteria</taxon>
        <taxon>Bacillati</taxon>
        <taxon>Actinomycetota</taxon>
        <taxon>Actinomycetes</taxon>
        <taxon>Glycomycetales</taxon>
        <taxon>Glycomycetaceae</taxon>
        <taxon>Glycomyces</taxon>
    </lineage>
</organism>
<dbReference type="InterPro" id="IPR016167">
    <property type="entry name" value="FAD-bd_PCMH_sub1"/>
</dbReference>
<dbReference type="Gene3D" id="3.30.70.2530">
    <property type="match status" value="1"/>
</dbReference>
<dbReference type="AlphaFoldDB" id="A0A1G6TSF8"/>
<dbReference type="Pfam" id="PF04030">
    <property type="entry name" value="ALO"/>
    <property type="match status" value="1"/>
</dbReference>
<dbReference type="Proteomes" id="UP000198949">
    <property type="component" value="Unassembled WGS sequence"/>
</dbReference>
<dbReference type="PANTHER" id="PTHR43762">
    <property type="entry name" value="L-GULONOLACTONE OXIDASE"/>
    <property type="match status" value="1"/>
</dbReference>
<proteinExistence type="predicted"/>
<evidence type="ECO:0000259" key="2">
    <source>
        <dbReference type="PROSITE" id="PS51387"/>
    </source>
</evidence>
<reference evidence="4" key="1">
    <citation type="submission" date="2016-10" db="EMBL/GenBank/DDBJ databases">
        <authorList>
            <person name="Varghese N."/>
            <person name="Submissions S."/>
        </authorList>
    </citation>
    <scope>NUCLEOTIDE SEQUENCE [LARGE SCALE GENOMIC DNA]</scope>
    <source>
        <strain evidence="4">CGMCC 4.3516</strain>
    </source>
</reference>
<accession>A0A1G6TSF8</accession>
<dbReference type="PANTHER" id="PTHR43762:SF1">
    <property type="entry name" value="D-ARABINONO-1,4-LACTONE OXIDASE"/>
    <property type="match status" value="1"/>
</dbReference>
<dbReference type="GO" id="GO:0071949">
    <property type="term" value="F:FAD binding"/>
    <property type="evidence" value="ECO:0007669"/>
    <property type="project" value="InterPro"/>
</dbReference>
<protein>
    <submittedName>
        <fullName evidence="3">Xylitol oxidase</fullName>
    </submittedName>
</protein>
<dbReference type="Gene3D" id="3.30.465.10">
    <property type="match status" value="1"/>
</dbReference>
<keyword evidence="1" id="KW-0560">Oxidoreductase</keyword>
<gene>
    <name evidence="3" type="ORF">SAMN05216270_103125</name>
</gene>
<sequence>MSDRALTDLHNWAGNIRFSPSRFERPSTLEEARAVVAAAPRLRVLGSGHSFNAIADTDAVMLSLEGIEPEANINALTGTVRVSGWITYAALSSAVHRAGFALHNMASLPHISVAGSIATGTHGSGNRSGNLATAVAAIEFIGPDGELRTVKRGEPDFPGSVVHLGSLGVVHTVTLDLLPAFEMRQYVYDDLAFDKAAANFDALTSAAYSTSMFTKWGASPVFQFWVKQRIADQTHPFPQANWFGAPLADGPRHPIPGVDTAACTVQQGLTGPSHERLPHFKFEFTPSVGEELQSEYLVDRADAPAALEALARIGDLLAAVTQISEVRTMKSDDLWLSPAYGRDTVALHFTWVKDYEAVRPVMSALEGALEPFSARPHWGKLFTIPMNEVRSRYTRMGDFEKLRERVDPEEKFANDFSAAVFGGTAS</sequence>
<dbReference type="GO" id="GO:0016020">
    <property type="term" value="C:membrane"/>
    <property type="evidence" value="ECO:0007669"/>
    <property type="project" value="InterPro"/>
</dbReference>
<dbReference type="Gene3D" id="3.30.70.2520">
    <property type="match status" value="1"/>
</dbReference>
<dbReference type="InterPro" id="IPR016166">
    <property type="entry name" value="FAD-bd_PCMH"/>
</dbReference>
<dbReference type="Gene3D" id="3.30.43.10">
    <property type="entry name" value="Uridine Diphospho-n-acetylenolpyruvylglucosamine Reductase, domain 2"/>
    <property type="match status" value="1"/>
</dbReference>
<dbReference type="RefSeq" id="WP_091030653.1">
    <property type="nucleotide sequence ID" value="NZ_FNAD01000003.1"/>
</dbReference>
<evidence type="ECO:0000256" key="1">
    <source>
        <dbReference type="ARBA" id="ARBA00023002"/>
    </source>
</evidence>
<evidence type="ECO:0000313" key="3">
    <source>
        <dbReference type="EMBL" id="SDD31959.1"/>
    </source>
</evidence>
<dbReference type="SUPFAM" id="SSF56176">
    <property type="entry name" value="FAD-binding/transporter-associated domain-like"/>
    <property type="match status" value="1"/>
</dbReference>
<dbReference type="InterPro" id="IPR016169">
    <property type="entry name" value="FAD-bd_PCMH_sub2"/>
</dbReference>